<name>A0A5A9ZGG7_9RHOB</name>
<dbReference type="EMBL" id="VINQ01000005">
    <property type="protein sequence ID" value="KAA0916357.1"/>
    <property type="molecule type" value="Genomic_DNA"/>
</dbReference>
<evidence type="ECO:0000256" key="1">
    <source>
        <dbReference type="ARBA" id="ARBA00005801"/>
    </source>
</evidence>
<dbReference type="GO" id="GO:0006465">
    <property type="term" value="P:signal peptide processing"/>
    <property type="evidence" value="ECO:0007669"/>
    <property type="project" value="TreeGrafter"/>
</dbReference>
<dbReference type="InterPro" id="IPR014032">
    <property type="entry name" value="Peptidase_A24A_bac"/>
</dbReference>
<gene>
    <name evidence="5" type="ORF">FLO80_09625</name>
</gene>
<comment type="caution">
    <text evidence="5">The sequence shown here is derived from an EMBL/GenBank/DDBJ whole genome shotgun (WGS) entry which is preliminary data.</text>
</comment>
<dbReference type="Gene3D" id="1.20.120.1220">
    <property type="match status" value="1"/>
</dbReference>
<evidence type="ECO:0000259" key="4">
    <source>
        <dbReference type="Pfam" id="PF01478"/>
    </source>
</evidence>
<protein>
    <submittedName>
        <fullName evidence="5">Prepilin peptidase</fullName>
    </submittedName>
</protein>
<keyword evidence="3" id="KW-0472">Membrane</keyword>
<accession>A0A5A9ZGG7</accession>
<evidence type="ECO:0000313" key="6">
    <source>
        <dbReference type="Proteomes" id="UP000325291"/>
    </source>
</evidence>
<dbReference type="PRINTS" id="PR00864">
    <property type="entry name" value="PREPILNPTASE"/>
</dbReference>
<dbReference type="Pfam" id="PF01478">
    <property type="entry name" value="Peptidase_A24"/>
    <property type="match status" value="1"/>
</dbReference>
<keyword evidence="6" id="KW-1185">Reference proteome</keyword>
<proteinExistence type="inferred from homology"/>
<dbReference type="GO" id="GO:0004190">
    <property type="term" value="F:aspartic-type endopeptidase activity"/>
    <property type="evidence" value="ECO:0007669"/>
    <property type="project" value="InterPro"/>
</dbReference>
<dbReference type="InterPro" id="IPR000045">
    <property type="entry name" value="Prepilin_IV_endopep_pep"/>
</dbReference>
<feature type="transmembrane region" description="Helical" evidence="3">
    <location>
        <begin position="131"/>
        <end position="150"/>
    </location>
</feature>
<sequence>MILLDIFLTAGLALTLARLTWIDFRTLRIPDLYTFPLIAAGLALATTEGGVGLPASAIGGLAGFALFWVVGHLHFLRRGVDGLGLGDAKLFAACGTWLGYMLLPHVLLVASLSGLAFAIACRHASDPRIPFGPFLSLGFLLVWLGTRFQLVG</sequence>
<keyword evidence="3" id="KW-1133">Transmembrane helix</keyword>
<comment type="similarity">
    <text evidence="1 2">Belongs to the peptidase A24 family.</text>
</comment>
<keyword evidence="3" id="KW-0812">Transmembrane</keyword>
<evidence type="ECO:0000256" key="3">
    <source>
        <dbReference type="SAM" id="Phobius"/>
    </source>
</evidence>
<dbReference type="AlphaFoldDB" id="A0A5A9ZGG7"/>
<organism evidence="5 6">
    <name type="scientific">Aquicoccus porphyridii</name>
    <dbReference type="NCBI Taxonomy" id="1852029"/>
    <lineage>
        <taxon>Bacteria</taxon>
        <taxon>Pseudomonadati</taxon>
        <taxon>Pseudomonadota</taxon>
        <taxon>Alphaproteobacteria</taxon>
        <taxon>Rhodobacterales</taxon>
        <taxon>Paracoccaceae</taxon>
        <taxon>Aquicoccus</taxon>
    </lineage>
</organism>
<feature type="transmembrane region" description="Helical" evidence="3">
    <location>
        <begin position="58"/>
        <end position="77"/>
    </location>
</feature>
<dbReference type="RefSeq" id="WP_111366009.1">
    <property type="nucleotide sequence ID" value="NZ_VINQ01000005.1"/>
</dbReference>
<dbReference type="PANTHER" id="PTHR30487">
    <property type="entry name" value="TYPE 4 PREPILIN-LIKE PROTEINS LEADER PEPTIDE-PROCESSING ENZYME"/>
    <property type="match status" value="1"/>
</dbReference>
<reference evidence="5 6" key="1">
    <citation type="submission" date="2019-07" db="EMBL/GenBank/DDBJ databases">
        <title>Aquicoccus porphyridii gen. nov., sp. nov., isolated from a small marine red alga, Porphyridium marinum.</title>
        <authorList>
            <person name="Liu L."/>
        </authorList>
    </citation>
    <scope>NUCLEOTIDE SEQUENCE [LARGE SCALE GENOMIC DNA]</scope>
    <source>
        <strain evidence="5 6">L1 8-17</strain>
    </source>
</reference>
<dbReference type="Proteomes" id="UP000325291">
    <property type="component" value="Unassembled WGS sequence"/>
</dbReference>
<evidence type="ECO:0000256" key="2">
    <source>
        <dbReference type="RuleBase" id="RU003793"/>
    </source>
</evidence>
<feature type="domain" description="Prepilin type IV endopeptidase peptidase" evidence="4">
    <location>
        <begin position="12"/>
        <end position="119"/>
    </location>
</feature>
<dbReference type="GO" id="GO:0005886">
    <property type="term" value="C:plasma membrane"/>
    <property type="evidence" value="ECO:0007669"/>
    <property type="project" value="TreeGrafter"/>
</dbReference>
<dbReference type="InterPro" id="IPR050882">
    <property type="entry name" value="Prepilin_peptidase/N-MTase"/>
</dbReference>
<feature type="transmembrane region" description="Helical" evidence="3">
    <location>
        <begin position="97"/>
        <end position="119"/>
    </location>
</feature>
<dbReference type="PANTHER" id="PTHR30487:SF0">
    <property type="entry name" value="PREPILIN LEADER PEPTIDASE_N-METHYLTRANSFERASE-RELATED"/>
    <property type="match status" value="1"/>
</dbReference>
<evidence type="ECO:0000313" key="5">
    <source>
        <dbReference type="EMBL" id="KAA0916357.1"/>
    </source>
</evidence>